<reference evidence="2 3" key="1">
    <citation type="submission" date="2017-09" db="EMBL/GenBank/DDBJ databases">
        <title>Bacterial strain isolated from the female urinary microbiota.</title>
        <authorList>
            <person name="Thomas-White K."/>
            <person name="Kumar N."/>
            <person name="Forster S."/>
            <person name="Putonti C."/>
            <person name="Lawley T."/>
            <person name="Wolfe A.J."/>
        </authorList>
    </citation>
    <scope>NUCLEOTIDE SEQUENCE [LARGE SCALE GENOMIC DNA]</scope>
    <source>
        <strain evidence="2 3">UMB0852</strain>
    </source>
</reference>
<feature type="domain" description="Glycosyltransferase 2-like" evidence="1">
    <location>
        <begin position="6"/>
        <end position="133"/>
    </location>
</feature>
<keyword evidence="3" id="KW-1185">Reference proteome</keyword>
<evidence type="ECO:0000259" key="1">
    <source>
        <dbReference type="Pfam" id="PF00535"/>
    </source>
</evidence>
<keyword evidence="2" id="KW-0808">Transferase</keyword>
<gene>
    <name evidence="2" type="ORF">CJ205_00705</name>
</gene>
<dbReference type="CDD" id="cd00761">
    <property type="entry name" value="Glyco_tranf_GTA_type"/>
    <property type="match status" value="1"/>
</dbReference>
<evidence type="ECO:0000313" key="3">
    <source>
        <dbReference type="Proteomes" id="UP000235682"/>
    </source>
</evidence>
<dbReference type="FunFam" id="3.90.550.10:FF:000130">
    <property type="entry name" value="Family 2 glycosyl transferase"/>
    <property type="match status" value="1"/>
</dbReference>
<protein>
    <submittedName>
        <fullName evidence="2">Glycosyltransferase family 2 protein</fullName>
    </submittedName>
</protein>
<dbReference type="GO" id="GO:0016758">
    <property type="term" value="F:hexosyltransferase activity"/>
    <property type="evidence" value="ECO:0007669"/>
    <property type="project" value="UniProtKB-ARBA"/>
</dbReference>
<dbReference type="OrthoDB" id="8773442at2"/>
<dbReference type="SUPFAM" id="SSF53448">
    <property type="entry name" value="Nucleotide-diphospho-sugar transferases"/>
    <property type="match status" value="1"/>
</dbReference>
<dbReference type="PANTHER" id="PTHR22916">
    <property type="entry name" value="GLYCOSYLTRANSFERASE"/>
    <property type="match status" value="1"/>
</dbReference>
<comment type="caution">
    <text evidence="2">The sequence shown here is derived from an EMBL/GenBank/DDBJ whole genome shotgun (WGS) entry which is preliminary data.</text>
</comment>
<dbReference type="Gene3D" id="3.90.550.10">
    <property type="entry name" value="Spore Coat Polysaccharide Biosynthesis Protein SpsA, Chain A"/>
    <property type="match status" value="1"/>
</dbReference>
<dbReference type="RefSeq" id="WP_092085264.1">
    <property type="nucleotide sequence ID" value="NZ_FNEL01000021.1"/>
</dbReference>
<dbReference type="AlphaFoldDB" id="A0A1G8LJE2"/>
<dbReference type="Pfam" id="PF00535">
    <property type="entry name" value="Glycos_transf_2"/>
    <property type="match status" value="1"/>
</dbReference>
<sequence>MEPLISVITPVYNAQEFIQETIESVQNQTFQQWEMILVNDQTPDNSVALIEELMQNDPRLKLIHLPENGGAAVARNAGLDEARGRYVAFIDSDDVWHPQKLEKQLEFMQENQYDFTYTNFALMTEEGDIRKDRVNLPLELGYYDLLKNTSIACSTVMIDRQKVGPFQMPLVRKGQDTATWLMLMRERGVKAYGLNEVLNYYRQVQGSISSNKFGALKRTWYLYHHLEGLPFLKASYYFLHYVVNAILRRI</sequence>
<organism evidence="2 3">
    <name type="scientific">Dolosicoccus paucivorans</name>
    <dbReference type="NCBI Taxonomy" id="84521"/>
    <lineage>
        <taxon>Bacteria</taxon>
        <taxon>Bacillati</taxon>
        <taxon>Bacillota</taxon>
        <taxon>Bacilli</taxon>
        <taxon>Lactobacillales</taxon>
        <taxon>Aerococcaceae</taxon>
        <taxon>Dolosicoccus</taxon>
    </lineage>
</organism>
<evidence type="ECO:0000313" key="2">
    <source>
        <dbReference type="EMBL" id="PMC59258.1"/>
    </source>
</evidence>
<dbReference type="PANTHER" id="PTHR22916:SF3">
    <property type="entry name" value="UDP-GLCNAC:BETAGAL BETA-1,3-N-ACETYLGLUCOSAMINYLTRANSFERASE-LIKE PROTEIN 1"/>
    <property type="match status" value="1"/>
</dbReference>
<name>A0A1G8LJE2_9LACT</name>
<dbReference type="STRING" id="84521.SAMN04487994_10213"/>
<dbReference type="InterPro" id="IPR029044">
    <property type="entry name" value="Nucleotide-diphossugar_trans"/>
</dbReference>
<proteinExistence type="predicted"/>
<accession>A0A1G8LJE2</accession>
<dbReference type="InterPro" id="IPR001173">
    <property type="entry name" value="Glyco_trans_2-like"/>
</dbReference>
<dbReference type="EMBL" id="PNHE01000001">
    <property type="protein sequence ID" value="PMC59258.1"/>
    <property type="molecule type" value="Genomic_DNA"/>
</dbReference>
<dbReference type="Proteomes" id="UP000235682">
    <property type="component" value="Unassembled WGS sequence"/>
</dbReference>